<gene>
    <name evidence="1" type="ORF">PHSY_002873</name>
</gene>
<dbReference type="RefSeq" id="XP_012188885.1">
    <property type="nucleotide sequence ID" value="XM_012333495.1"/>
</dbReference>
<sequence length="211" mass="21984">MTDTAQPSDASSAQSAAAHTGTQLITNHILTIPHPQYTHFLTQIVHLRTASGQSSFFVHCSHLTPTLARSLLSASTPNPEADSLTAEDAELEAALAAAGRTSTSSTSMHSTSLATDFALAINPTHHTSTSIEILTSTTSASTSSLATSISKRLSAKLSLPHLLLSLSLPPTLTPAPGSISSQQDSHALLLLEKALRDTLQLTLHSSSSSQT</sequence>
<dbReference type="AlphaFoldDB" id="R9P1V8"/>
<dbReference type="EMBL" id="DF238792">
    <property type="protein sequence ID" value="GAC95298.1"/>
    <property type="molecule type" value="Genomic_DNA"/>
</dbReference>
<organism evidence="1 2">
    <name type="scientific">Pseudozyma hubeiensis (strain SY62)</name>
    <name type="common">Yeast</name>
    <dbReference type="NCBI Taxonomy" id="1305764"/>
    <lineage>
        <taxon>Eukaryota</taxon>
        <taxon>Fungi</taxon>
        <taxon>Dikarya</taxon>
        <taxon>Basidiomycota</taxon>
        <taxon>Ustilaginomycotina</taxon>
        <taxon>Ustilaginomycetes</taxon>
        <taxon>Ustilaginales</taxon>
        <taxon>Ustilaginaceae</taxon>
        <taxon>Pseudozyma</taxon>
    </lineage>
</organism>
<dbReference type="Proteomes" id="UP000014071">
    <property type="component" value="Unassembled WGS sequence"/>
</dbReference>
<evidence type="ECO:0000313" key="2">
    <source>
        <dbReference type="Proteomes" id="UP000014071"/>
    </source>
</evidence>
<evidence type="ECO:0000313" key="1">
    <source>
        <dbReference type="EMBL" id="GAC95298.1"/>
    </source>
</evidence>
<dbReference type="HOGENOM" id="CLU_1422270_0_0_1"/>
<reference evidence="2" key="1">
    <citation type="journal article" date="2013" name="Genome Announc.">
        <title>Draft genome sequence of the basidiomycetous yeast-like fungus Pseudozyma hubeiensis SY62, which produces an abundant amount of the biosurfactant mannosylerythritol lipids.</title>
        <authorList>
            <person name="Konishi M."/>
            <person name="Hatada Y."/>
            <person name="Horiuchi J."/>
        </authorList>
    </citation>
    <scope>NUCLEOTIDE SEQUENCE [LARGE SCALE GENOMIC DNA]</scope>
    <source>
        <strain evidence="2">SY62</strain>
    </source>
</reference>
<dbReference type="OrthoDB" id="2556634at2759"/>
<accession>R9P1V8</accession>
<protein>
    <submittedName>
        <fullName evidence="1">Adenosylhomocysteinase</fullName>
    </submittedName>
</protein>
<dbReference type="eggNOG" id="ENOG502SGS7">
    <property type="taxonomic scope" value="Eukaryota"/>
</dbReference>
<proteinExistence type="predicted"/>
<name>R9P1V8_PSEHS</name>
<dbReference type="GeneID" id="24108164"/>
<keyword evidence="2" id="KW-1185">Reference proteome</keyword>